<reference evidence="1" key="1">
    <citation type="submission" date="2022-10" db="EMBL/GenBank/DDBJ databases">
        <authorList>
            <person name="Chen Y."/>
            <person name="Dougan E. K."/>
            <person name="Chan C."/>
            <person name="Rhodes N."/>
            <person name="Thang M."/>
        </authorList>
    </citation>
    <scope>NUCLEOTIDE SEQUENCE</scope>
</reference>
<gene>
    <name evidence="1" type="ORF">C1SCF055_LOCUS43774</name>
</gene>
<dbReference type="AlphaFoldDB" id="A0A9P1GQE6"/>
<accession>A0A9P1GQE6</accession>
<dbReference type="EMBL" id="CAMXCT030006739">
    <property type="protein sequence ID" value="CAL4806573.1"/>
    <property type="molecule type" value="Genomic_DNA"/>
</dbReference>
<dbReference type="EMBL" id="CAMXCT010006739">
    <property type="protein sequence ID" value="CAI4019261.1"/>
    <property type="molecule type" value="Genomic_DNA"/>
</dbReference>
<protein>
    <submittedName>
        <fullName evidence="1">Uncharacterized protein</fullName>
    </submittedName>
</protein>
<reference evidence="2 3" key="2">
    <citation type="submission" date="2024-05" db="EMBL/GenBank/DDBJ databases">
        <authorList>
            <person name="Chen Y."/>
            <person name="Shah S."/>
            <person name="Dougan E. K."/>
            <person name="Thang M."/>
            <person name="Chan C."/>
        </authorList>
    </citation>
    <scope>NUCLEOTIDE SEQUENCE [LARGE SCALE GENOMIC DNA]</scope>
</reference>
<dbReference type="Proteomes" id="UP001152797">
    <property type="component" value="Unassembled WGS sequence"/>
</dbReference>
<sequence>MLEIATCNRCGKTSVAPRGMKERVPEAGNWAATGTGECNRKALCKSCHCLCVQGDGATTRRHKTKLTSRHKTPNIEMSRNLSSNDRLRRALDRTRIPPRRKTFTRSKANLQFFTEEYVQDRQLKWQEVTAIPRERRIKIISEILRSLQ</sequence>
<comment type="caution">
    <text evidence="1">The sequence shown here is derived from an EMBL/GenBank/DDBJ whole genome shotgun (WGS) entry which is preliminary data.</text>
</comment>
<name>A0A9P1GQE6_9DINO</name>
<keyword evidence="3" id="KW-1185">Reference proteome</keyword>
<evidence type="ECO:0000313" key="2">
    <source>
        <dbReference type="EMBL" id="CAL4806573.1"/>
    </source>
</evidence>
<evidence type="ECO:0000313" key="1">
    <source>
        <dbReference type="EMBL" id="CAI4019261.1"/>
    </source>
</evidence>
<dbReference type="EMBL" id="CAMXCT020006739">
    <property type="protein sequence ID" value="CAL1172636.1"/>
    <property type="molecule type" value="Genomic_DNA"/>
</dbReference>
<evidence type="ECO:0000313" key="3">
    <source>
        <dbReference type="Proteomes" id="UP001152797"/>
    </source>
</evidence>
<organism evidence="1">
    <name type="scientific">Cladocopium goreaui</name>
    <dbReference type="NCBI Taxonomy" id="2562237"/>
    <lineage>
        <taxon>Eukaryota</taxon>
        <taxon>Sar</taxon>
        <taxon>Alveolata</taxon>
        <taxon>Dinophyceae</taxon>
        <taxon>Suessiales</taxon>
        <taxon>Symbiodiniaceae</taxon>
        <taxon>Cladocopium</taxon>
    </lineage>
</organism>
<proteinExistence type="predicted"/>